<name>A0A4P6QAN4_9ACTN</name>
<dbReference type="EMBL" id="CP036455">
    <property type="protein sequence ID" value="QBI56629.1"/>
    <property type="molecule type" value="Genomic_DNA"/>
</dbReference>
<feature type="transmembrane region" description="Helical" evidence="2">
    <location>
        <begin position="190"/>
        <end position="208"/>
    </location>
</feature>
<evidence type="ECO:0000256" key="2">
    <source>
        <dbReference type="SAM" id="Phobius"/>
    </source>
</evidence>
<gene>
    <name evidence="3" type="ORF">EKD16_24425</name>
</gene>
<feature type="transmembrane region" description="Helical" evidence="2">
    <location>
        <begin position="132"/>
        <end position="154"/>
    </location>
</feature>
<evidence type="ECO:0000313" key="4">
    <source>
        <dbReference type="Proteomes" id="UP000292235"/>
    </source>
</evidence>
<accession>A0A4P6QAN4</accession>
<protein>
    <submittedName>
        <fullName evidence="3">Uncharacterized protein</fullName>
    </submittedName>
</protein>
<evidence type="ECO:0000313" key="3">
    <source>
        <dbReference type="EMBL" id="QBI56629.1"/>
    </source>
</evidence>
<proteinExistence type="predicted"/>
<sequence>MHSPEQNPAEPRLAEPAAVADAPVSEWPGHWGTPAWPGVVDPGHGGAPRPGQSTGPPGATGTGNGHPPLAAPSPPAHPPQPIRVRQPATVIAARVLLFTLGAAELLFGLVLGLSRVLVAMTPEAGGLPAGPVAAGVSTVLFVGLGLLLILFGSIGGLRTPWVLRPTVWATSGLATLYLANAVLMGSPAPALVALPFAAATVLLQVKSARRYYMSGR</sequence>
<organism evidence="3 4">
    <name type="scientific">Streptomonospora litoralis</name>
    <dbReference type="NCBI Taxonomy" id="2498135"/>
    <lineage>
        <taxon>Bacteria</taxon>
        <taxon>Bacillati</taxon>
        <taxon>Actinomycetota</taxon>
        <taxon>Actinomycetes</taxon>
        <taxon>Streptosporangiales</taxon>
        <taxon>Nocardiopsidaceae</taxon>
        <taxon>Streptomonospora</taxon>
    </lineage>
</organism>
<feature type="region of interest" description="Disordered" evidence="1">
    <location>
        <begin position="1"/>
        <end position="82"/>
    </location>
</feature>
<dbReference type="KEGG" id="strr:EKD16_24425"/>
<dbReference type="AlphaFoldDB" id="A0A4P6QAN4"/>
<dbReference type="Proteomes" id="UP000292235">
    <property type="component" value="Chromosome"/>
</dbReference>
<feature type="transmembrane region" description="Helical" evidence="2">
    <location>
        <begin position="91"/>
        <end position="112"/>
    </location>
</feature>
<keyword evidence="2" id="KW-0472">Membrane</keyword>
<feature type="compositionally biased region" description="Pro residues" evidence="1">
    <location>
        <begin position="69"/>
        <end position="81"/>
    </location>
</feature>
<feature type="transmembrane region" description="Helical" evidence="2">
    <location>
        <begin position="166"/>
        <end position="184"/>
    </location>
</feature>
<keyword evidence="2" id="KW-1133">Transmembrane helix</keyword>
<evidence type="ECO:0000256" key="1">
    <source>
        <dbReference type="SAM" id="MobiDB-lite"/>
    </source>
</evidence>
<keyword evidence="4" id="KW-1185">Reference proteome</keyword>
<keyword evidence="2" id="KW-0812">Transmembrane</keyword>
<reference evidence="3 4" key="1">
    <citation type="submission" date="2019-02" db="EMBL/GenBank/DDBJ databases">
        <authorList>
            <person name="Khodamoradi S."/>
            <person name="Hahnke R.L."/>
            <person name="Kaempfer P."/>
            <person name="Schumann P."/>
            <person name="Rohde M."/>
            <person name="Steinert M."/>
            <person name="Luzhetskyy A."/>
            <person name="Wink J."/>
            <person name="Ruckert C."/>
        </authorList>
    </citation>
    <scope>NUCLEOTIDE SEQUENCE [LARGE SCALE GENOMIC DNA]</scope>
    <source>
        <strain evidence="3 4">M2</strain>
    </source>
</reference>